<sequence length="123" mass="14134">MKSVPLALRLSLEECRWRKMPWDDDDETDFKDNFCIVSFVKFQCENYCVLNPIFSPFSGEILEIKGRANNIPRQFAKGNLPEGFLCNRSNVTKGIFHNVTLRFQTKSSKTASKRCTFSTSAQP</sequence>
<name>A0AAV4VNP7_CAEEX</name>
<dbReference type="Proteomes" id="UP001054945">
    <property type="component" value="Unassembled WGS sequence"/>
</dbReference>
<proteinExistence type="predicted"/>
<keyword evidence="2" id="KW-1185">Reference proteome</keyword>
<reference evidence="1 2" key="1">
    <citation type="submission" date="2021-06" db="EMBL/GenBank/DDBJ databases">
        <title>Caerostris extrusa draft genome.</title>
        <authorList>
            <person name="Kono N."/>
            <person name="Arakawa K."/>
        </authorList>
    </citation>
    <scope>NUCLEOTIDE SEQUENCE [LARGE SCALE GENOMIC DNA]</scope>
</reference>
<gene>
    <name evidence="1" type="ORF">CEXT_260351</name>
</gene>
<accession>A0AAV4VNP7</accession>
<organism evidence="1 2">
    <name type="scientific">Caerostris extrusa</name>
    <name type="common">Bark spider</name>
    <name type="synonym">Caerostris bankana</name>
    <dbReference type="NCBI Taxonomy" id="172846"/>
    <lineage>
        <taxon>Eukaryota</taxon>
        <taxon>Metazoa</taxon>
        <taxon>Ecdysozoa</taxon>
        <taxon>Arthropoda</taxon>
        <taxon>Chelicerata</taxon>
        <taxon>Arachnida</taxon>
        <taxon>Araneae</taxon>
        <taxon>Araneomorphae</taxon>
        <taxon>Entelegynae</taxon>
        <taxon>Araneoidea</taxon>
        <taxon>Araneidae</taxon>
        <taxon>Caerostris</taxon>
    </lineage>
</organism>
<protein>
    <submittedName>
        <fullName evidence="1">Uncharacterized protein</fullName>
    </submittedName>
</protein>
<evidence type="ECO:0000313" key="2">
    <source>
        <dbReference type="Proteomes" id="UP001054945"/>
    </source>
</evidence>
<evidence type="ECO:0000313" key="1">
    <source>
        <dbReference type="EMBL" id="GIY71118.1"/>
    </source>
</evidence>
<dbReference type="EMBL" id="BPLR01014756">
    <property type="protein sequence ID" value="GIY71118.1"/>
    <property type="molecule type" value="Genomic_DNA"/>
</dbReference>
<comment type="caution">
    <text evidence="1">The sequence shown here is derived from an EMBL/GenBank/DDBJ whole genome shotgun (WGS) entry which is preliminary data.</text>
</comment>
<dbReference type="AlphaFoldDB" id="A0AAV4VNP7"/>